<keyword evidence="2 4" id="KW-0238">DNA-binding</keyword>
<dbReference type="Gene3D" id="1.10.357.10">
    <property type="entry name" value="Tetracycline Repressor, domain 2"/>
    <property type="match status" value="1"/>
</dbReference>
<dbReference type="InterPro" id="IPR001647">
    <property type="entry name" value="HTH_TetR"/>
</dbReference>
<feature type="DNA-binding region" description="H-T-H motif" evidence="4">
    <location>
        <begin position="18"/>
        <end position="37"/>
    </location>
</feature>
<evidence type="ECO:0000256" key="2">
    <source>
        <dbReference type="ARBA" id="ARBA00023125"/>
    </source>
</evidence>
<keyword evidence="7" id="KW-1185">Reference proteome</keyword>
<accession>A0A7K3MCX5</accession>
<dbReference type="SUPFAM" id="SSF48498">
    <property type="entry name" value="Tetracyclin repressor-like, C-terminal domain"/>
    <property type="match status" value="1"/>
</dbReference>
<evidence type="ECO:0000256" key="3">
    <source>
        <dbReference type="ARBA" id="ARBA00023163"/>
    </source>
</evidence>
<evidence type="ECO:0000256" key="1">
    <source>
        <dbReference type="ARBA" id="ARBA00023015"/>
    </source>
</evidence>
<sequence>MLEAAWGLARTQGLTGWSLRDLAGQVGMRAPSLYVYFDSKDQIYDAMFAQGYTELLATTGSVELSDDPVEAVHQMARTFMNFCVADPARVQLLFWRVIPGFTPSPASYALAEKTLEQTVDLLARAGLSTPEALDLWTAMLTGLVTQQVSNDPDGDRWVRLVDHAVDMLLATERV</sequence>
<dbReference type="PROSITE" id="PS50977">
    <property type="entry name" value="HTH_TETR_2"/>
    <property type="match status" value="1"/>
</dbReference>
<organism evidence="6 7">
    <name type="scientific">Phytoactinopolyspora mesophila</name>
    <dbReference type="NCBI Taxonomy" id="2650750"/>
    <lineage>
        <taxon>Bacteria</taxon>
        <taxon>Bacillati</taxon>
        <taxon>Actinomycetota</taxon>
        <taxon>Actinomycetes</taxon>
        <taxon>Jiangellales</taxon>
        <taxon>Jiangellaceae</taxon>
        <taxon>Phytoactinopolyspora</taxon>
    </lineage>
</organism>
<dbReference type="AlphaFoldDB" id="A0A7K3MCX5"/>
<keyword evidence="1" id="KW-0805">Transcription regulation</keyword>
<protein>
    <submittedName>
        <fullName evidence="6">TetR family transcriptional regulator</fullName>
    </submittedName>
</protein>
<dbReference type="SUPFAM" id="SSF46689">
    <property type="entry name" value="Homeodomain-like"/>
    <property type="match status" value="1"/>
</dbReference>
<dbReference type="Pfam" id="PF00440">
    <property type="entry name" value="TetR_N"/>
    <property type="match status" value="1"/>
</dbReference>
<evidence type="ECO:0000256" key="4">
    <source>
        <dbReference type="PROSITE-ProRule" id="PRU00335"/>
    </source>
</evidence>
<name>A0A7K3MCX5_9ACTN</name>
<dbReference type="PANTHER" id="PTHR30055:SF234">
    <property type="entry name" value="HTH-TYPE TRANSCRIPTIONAL REGULATOR BETI"/>
    <property type="match status" value="1"/>
</dbReference>
<dbReference type="InterPro" id="IPR009057">
    <property type="entry name" value="Homeodomain-like_sf"/>
</dbReference>
<dbReference type="EMBL" id="WLZY01000015">
    <property type="protein sequence ID" value="NDL60842.1"/>
    <property type="molecule type" value="Genomic_DNA"/>
</dbReference>
<dbReference type="InterPro" id="IPR036271">
    <property type="entry name" value="Tet_transcr_reg_TetR-rel_C_sf"/>
</dbReference>
<proteinExistence type="predicted"/>
<comment type="caution">
    <text evidence="6">The sequence shown here is derived from an EMBL/GenBank/DDBJ whole genome shotgun (WGS) entry which is preliminary data.</text>
</comment>
<gene>
    <name evidence="6" type="ORF">F7O44_27585</name>
</gene>
<dbReference type="GO" id="GO:0000976">
    <property type="term" value="F:transcription cis-regulatory region binding"/>
    <property type="evidence" value="ECO:0007669"/>
    <property type="project" value="TreeGrafter"/>
</dbReference>
<dbReference type="GO" id="GO:0003700">
    <property type="term" value="F:DNA-binding transcription factor activity"/>
    <property type="evidence" value="ECO:0007669"/>
    <property type="project" value="TreeGrafter"/>
</dbReference>
<keyword evidence="3" id="KW-0804">Transcription</keyword>
<feature type="domain" description="HTH tetR-type" evidence="5">
    <location>
        <begin position="1"/>
        <end position="55"/>
    </location>
</feature>
<evidence type="ECO:0000259" key="5">
    <source>
        <dbReference type="PROSITE" id="PS50977"/>
    </source>
</evidence>
<dbReference type="PANTHER" id="PTHR30055">
    <property type="entry name" value="HTH-TYPE TRANSCRIPTIONAL REGULATOR RUTR"/>
    <property type="match status" value="1"/>
</dbReference>
<evidence type="ECO:0000313" key="7">
    <source>
        <dbReference type="Proteomes" id="UP000460435"/>
    </source>
</evidence>
<dbReference type="Proteomes" id="UP000460435">
    <property type="component" value="Unassembled WGS sequence"/>
</dbReference>
<evidence type="ECO:0000313" key="6">
    <source>
        <dbReference type="EMBL" id="NDL60842.1"/>
    </source>
</evidence>
<reference evidence="6 7" key="1">
    <citation type="submission" date="2019-11" db="EMBL/GenBank/DDBJ databases">
        <authorList>
            <person name="Li X.-J."/>
            <person name="Feng X.-M."/>
        </authorList>
    </citation>
    <scope>NUCLEOTIDE SEQUENCE [LARGE SCALE GENOMIC DNA]</scope>
    <source>
        <strain evidence="6 7">XMNu-373</strain>
    </source>
</reference>
<dbReference type="InterPro" id="IPR050109">
    <property type="entry name" value="HTH-type_TetR-like_transc_reg"/>
</dbReference>